<name>A0A0F9AJQ6_9ZZZZ</name>
<keyword evidence="1" id="KW-0472">Membrane</keyword>
<dbReference type="AlphaFoldDB" id="A0A0F9AJQ6"/>
<proteinExistence type="predicted"/>
<protein>
    <recommendedName>
        <fullName evidence="3">Small multidrug resistance protein</fullName>
    </recommendedName>
</protein>
<keyword evidence="1" id="KW-1133">Transmembrane helix</keyword>
<organism evidence="2">
    <name type="scientific">marine sediment metagenome</name>
    <dbReference type="NCBI Taxonomy" id="412755"/>
    <lineage>
        <taxon>unclassified sequences</taxon>
        <taxon>metagenomes</taxon>
        <taxon>ecological metagenomes</taxon>
    </lineage>
</organism>
<comment type="caution">
    <text evidence="2">The sequence shown here is derived from an EMBL/GenBank/DDBJ whole genome shotgun (WGS) entry which is preliminary data.</text>
</comment>
<evidence type="ECO:0008006" key="3">
    <source>
        <dbReference type="Google" id="ProtNLM"/>
    </source>
</evidence>
<keyword evidence="1" id="KW-0812">Transmembrane</keyword>
<feature type="transmembrane region" description="Helical" evidence="1">
    <location>
        <begin position="29"/>
        <end position="47"/>
    </location>
</feature>
<sequence>MHWAWALSAATLAVGLEVLYRRGWDWFEYWWLFIPAAIVINFSVYKLVTTGPTLLLAIVAFSLSTLLLRVLASQFLLGEALAKGNLVAVVALVTAAVVGHIWR</sequence>
<dbReference type="EMBL" id="LAZR01045576">
    <property type="protein sequence ID" value="KKK98540.1"/>
    <property type="molecule type" value="Genomic_DNA"/>
</dbReference>
<feature type="transmembrane region" description="Helical" evidence="1">
    <location>
        <begin position="54"/>
        <end position="72"/>
    </location>
</feature>
<feature type="transmembrane region" description="Helical" evidence="1">
    <location>
        <begin position="84"/>
        <end position="102"/>
    </location>
</feature>
<reference evidence="2" key="1">
    <citation type="journal article" date="2015" name="Nature">
        <title>Complex archaea that bridge the gap between prokaryotes and eukaryotes.</title>
        <authorList>
            <person name="Spang A."/>
            <person name="Saw J.H."/>
            <person name="Jorgensen S.L."/>
            <person name="Zaremba-Niedzwiedzka K."/>
            <person name="Martijn J."/>
            <person name="Lind A.E."/>
            <person name="van Eijk R."/>
            <person name="Schleper C."/>
            <person name="Guy L."/>
            <person name="Ettema T.J."/>
        </authorList>
    </citation>
    <scope>NUCLEOTIDE SEQUENCE</scope>
</reference>
<gene>
    <name evidence="2" type="ORF">LCGC14_2641760</name>
</gene>
<evidence type="ECO:0000256" key="1">
    <source>
        <dbReference type="SAM" id="Phobius"/>
    </source>
</evidence>
<accession>A0A0F9AJQ6</accession>
<evidence type="ECO:0000313" key="2">
    <source>
        <dbReference type="EMBL" id="KKK98540.1"/>
    </source>
</evidence>